<feature type="signal peptide" evidence="2">
    <location>
        <begin position="1"/>
        <end position="17"/>
    </location>
</feature>
<comment type="caution">
    <text evidence="3">The sequence shown here is derived from an EMBL/GenBank/DDBJ whole genome shotgun (WGS) entry which is preliminary data.</text>
</comment>
<dbReference type="Proteomes" id="UP001303046">
    <property type="component" value="Unassembled WGS sequence"/>
</dbReference>
<name>A0ABR1DKB2_NECAM</name>
<evidence type="ECO:0000256" key="2">
    <source>
        <dbReference type="SAM" id="SignalP"/>
    </source>
</evidence>
<dbReference type="InterPro" id="IPR029033">
    <property type="entry name" value="His_PPase_superfam"/>
</dbReference>
<dbReference type="Gene3D" id="3.40.50.1240">
    <property type="entry name" value="Phosphoglycerate mutase-like"/>
    <property type="match status" value="1"/>
</dbReference>
<accession>A0ABR1DKB2</accession>
<feature type="chain" id="PRO_5046424068" description="Histidine acid phosphatase" evidence="2">
    <location>
        <begin position="18"/>
        <end position="368"/>
    </location>
</feature>
<dbReference type="PANTHER" id="PTHR11567">
    <property type="entry name" value="ACID PHOSPHATASE-RELATED"/>
    <property type="match status" value="1"/>
</dbReference>
<keyword evidence="2" id="KW-0732">Signal</keyword>
<evidence type="ECO:0000256" key="1">
    <source>
        <dbReference type="ARBA" id="ARBA00005375"/>
    </source>
</evidence>
<reference evidence="3 4" key="1">
    <citation type="submission" date="2023-08" db="EMBL/GenBank/DDBJ databases">
        <title>A Necator americanus chromosomal reference genome.</title>
        <authorList>
            <person name="Ilik V."/>
            <person name="Petrzelkova K.J."/>
            <person name="Pardy F."/>
            <person name="Fuh T."/>
            <person name="Niatou-Singa F.S."/>
            <person name="Gouil Q."/>
            <person name="Baker L."/>
            <person name="Ritchie M.E."/>
            <person name="Jex A.R."/>
            <person name="Gazzola D."/>
            <person name="Li H."/>
            <person name="Toshio Fujiwara R."/>
            <person name="Zhan B."/>
            <person name="Aroian R.V."/>
            <person name="Pafco B."/>
            <person name="Schwarz E.M."/>
        </authorList>
    </citation>
    <scope>NUCLEOTIDE SEQUENCE [LARGE SCALE GENOMIC DNA]</scope>
    <source>
        <strain evidence="3 4">Aroian</strain>
        <tissue evidence="3">Whole animal</tissue>
    </source>
</reference>
<dbReference type="PANTHER" id="PTHR11567:SF210">
    <property type="entry name" value="ACID PHOSPHATASE 5-RELATED"/>
    <property type="match status" value="1"/>
</dbReference>
<dbReference type="Pfam" id="PF00328">
    <property type="entry name" value="His_Phos_2"/>
    <property type="match status" value="1"/>
</dbReference>
<comment type="similarity">
    <text evidence="1">Belongs to the histidine acid phosphatase family.</text>
</comment>
<dbReference type="CDD" id="cd07061">
    <property type="entry name" value="HP_HAP_like"/>
    <property type="match status" value="1"/>
</dbReference>
<dbReference type="EMBL" id="JAVFWL010000004">
    <property type="protein sequence ID" value="KAK6750902.1"/>
    <property type="molecule type" value="Genomic_DNA"/>
</dbReference>
<gene>
    <name evidence="3" type="primary">Necator_chrIV.g16004</name>
    <name evidence="3" type="ORF">RB195_002708</name>
</gene>
<dbReference type="InterPro" id="IPR050645">
    <property type="entry name" value="Histidine_acid_phosphatase"/>
</dbReference>
<sequence>MIRILMVLSVVVQHNQAKLVFVAGLWTHGDRAPGNVVYPNDINDESSWPRGFGALTNRGLKKMYNLGQWLRERYVKEMKLLSPNNIPREVSVQSSDLPVTVESAQAVMAGLFPAEGNRIWADKGLTAWQPFYIHTAADSLHDMARSYSCPLVDSTTSTERSELKRKFDKKHSDLLKRLGIHTGLAPVNFFVLTTLYGIQTEIDHGLPQPEWINETYEGKKIIDWIREVKTIARASNFNSKQKAHVRAGVLLSTWIKYLQEAAHNKGPLKAVFGSTHDGTVFPLMYAMGISDGQLVQPGSLFLVELHKEESDHLVRLWWRNSTDHIYQLSLPSCELDCPLEDFVNQLRPVMLDMSDVEEALKKAIWPKR</sequence>
<protein>
    <recommendedName>
        <fullName evidence="5">Histidine acid phosphatase</fullName>
    </recommendedName>
</protein>
<organism evidence="3 4">
    <name type="scientific">Necator americanus</name>
    <name type="common">Human hookworm</name>
    <dbReference type="NCBI Taxonomy" id="51031"/>
    <lineage>
        <taxon>Eukaryota</taxon>
        <taxon>Metazoa</taxon>
        <taxon>Ecdysozoa</taxon>
        <taxon>Nematoda</taxon>
        <taxon>Chromadorea</taxon>
        <taxon>Rhabditida</taxon>
        <taxon>Rhabditina</taxon>
        <taxon>Rhabditomorpha</taxon>
        <taxon>Strongyloidea</taxon>
        <taxon>Ancylostomatidae</taxon>
        <taxon>Bunostominae</taxon>
        <taxon>Necator</taxon>
    </lineage>
</organism>
<evidence type="ECO:0008006" key="5">
    <source>
        <dbReference type="Google" id="ProtNLM"/>
    </source>
</evidence>
<evidence type="ECO:0000313" key="3">
    <source>
        <dbReference type="EMBL" id="KAK6750902.1"/>
    </source>
</evidence>
<dbReference type="InterPro" id="IPR000560">
    <property type="entry name" value="His_Pase_clade-2"/>
</dbReference>
<evidence type="ECO:0000313" key="4">
    <source>
        <dbReference type="Proteomes" id="UP001303046"/>
    </source>
</evidence>
<keyword evidence="4" id="KW-1185">Reference proteome</keyword>
<dbReference type="SUPFAM" id="SSF53254">
    <property type="entry name" value="Phosphoglycerate mutase-like"/>
    <property type="match status" value="1"/>
</dbReference>
<proteinExistence type="inferred from homology"/>